<keyword evidence="1" id="KW-0805">Transcription regulation</keyword>
<dbReference type="Pfam" id="PF00196">
    <property type="entry name" value="GerE"/>
    <property type="match status" value="1"/>
</dbReference>
<dbReference type="RefSeq" id="WP_256132099.1">
    <property type="nucleotide sequence ID" value="NZ_JANFXK010000009.1"/>
</dbReference>
<accession>A0ABT1RNY6</accession>
<dbReference type="PANTHER" id="PTHR44688:SF16">
    <property type="entry name" value="DNA-BINDING TRANSCRIPTIONAL ACTIVATOR DEVR_DOSR"/>
    <property type="match status" value="1"/>
</dbReference>
<dbReference type="PROSITE" id="PS00622">
    <property type="entry name" value="HTH_LUXR_1"/>
    <property type="match status" value="1"/>
</dbReference>
<dbReference type="SUPFAM" id="SSF46894">
    <property type="entry name" value="C-terminal effector domain of the bipartite response regulators"/>
    <property type="match status" value="1"/>
</dbReference>
<dbReference type="Gene3D" id="1.10.10.10">
    <property type="entry name" value="Winged helix-like DNA-binding domain superfamily/Winged helix DNA-binding domain"/>
    <property type="match status" value="1"/>
</dbReference>
<dbReference type="PRINTS" id="PR00038">
    <property type="entry name" value="HTHLUXR"/>
</dbReference>
<name>A0ABT1RNY6_9FIRM</name>
<dbReference type="InterPro" id="IPR000792">
    <property type="entry name" value="Tscrpt_reg_LuxR_C"/>
</dbReference>
<keyword evidence="3" id="KW-0804">Transcription</keyword>
<dbReference type="InterPro" id="IPR016032">
    <property type="entry name" value="Sig_transdc_resp-reg_C-effctor"/>
</dbReference>
<evidence type="ECO:0000256" key="2">
    <source>
        <dbReference type="ARBA" id="ARBA00023125"/>
    </source>
</evidence>
<evidence type="ECO:0000256" key="1">
    <source>
        <dbReference type="ARBA" id="ARBA00023015"/>
    </source>
</evidence>
<feature type="domain" description="HTH luxR-type" evidence="4">
    <location>
        <begin position="183"/>
        <end position="247"/>
    </location>
</feature>
<keyword evidence="6" id="KW-1185">Reference proteome</keyword>
<evidence type="ECO:0000313" key="6">
    <source>
        <dbReference type="Proteomes" id="UP001524502"/>
    </source>
</evidence>
<evidence type="ECO:0000259" key="4">
    <source>
        <dbReference type="PROSITE" id="PS50043"/>
    </source>
</evidence>
<dbReference type="Proteomes" id="UP001524502">
    <property type="component" value="Unassembled WGS sequence"/>
</dbReference>
<keyword evidence="2" id="KW-0238">DNA-binding</keyword>
<reference evidence="5 6" key="1">
    <citation type="submission" date="2022-06" db="EMBL/GenBank/DDBJ databases">
        <title>Isolation of gut microbiota from human fecal samples.</title>
        <authorList>
            <person name="Pamer E.G."/>
            <person name="Barat B."/>
            <person name="Waligurski E."/>
            <person name="Medina S."/>
            <person name="Paddock L."/>
            <person name="Mostad J."/>
        </authorList>
    </citation>
    <scope>NUCLEOTIDE SEQUENCE [LARGE SCALE GENOMIC DNA]</scope>
    <source>
        <strain evidence="5 6">SL.3.17</strain>
    </source>
</reference>
<comment type="caution">
    <text evidence="5">The sequence shown here is derived from an EMBL/GenBank/DDBJ whole genome shotgun (WGS) entry which is preliminary data.</text>
</comment>
<dbReference type="SMART" id="SM00421">
    <property type="entry name" value="HTH_LUXR"/>
    <property type="match status" value="1"/>
</dbReference>
<protein>
    <submittedName>
        <fullName evidence="5">Helix-turn-helix transcriptional regulator</fullName>
    </submittedName>
</protein>
<sequence length="247" mass="28813">MHTLSTNNWIQLTDLIYKINSIEDIRNMQDTFLKDLRTMIPFDIATFYLPSDFTEPSVPAGLDVPPEAIPAYLKNMDEDYTRWIFSLSRSMVCRESDLWSDEERKKTKYYQEVYKPYNVHFAIITGMVFENEFVGCCCLYRTLHSGDFSDREMFILDVLKDHLALSLSRRLLPMPQASSRADSFLKEIGLTKKENEVFNLLLQGLSTEEISQKLYISPNTLKNHFQSIYAKAGVKNKFQLLKKARLF</sequence>
<gene>
    <name evidence="5" type="ORF">NE619_09195</name>
</gene>
<proteinExistence type="predicted"/>
<evidence type="ECO:0000256" key="3">
    <source>
        <dbReference type="ARBA" id="ARBA00023163"/>
    </source>
</evidence>
<dbReference type="InterPro" id="IPR029016">
    <property type="entry name" value="GAF-like_dom_sf"/>
</dbReference>
<evidence type="ECO:0000313" key="5">
    <source>
        <dbReference type="EMBL" id="MCQ4636906.1"/>
    </source>
</evidence>
<dbReference type="SUPFAM" id="SSF55781">
    <property type="entry name" value="GAF domain-like"/>
    <property type="match status" value="1"/>
</dbReference>
<dbReference type="InterPro" id="IPR036388">
    <property type="entry name" value="WH-like_DNA-bd_sf"/>
</dbReference>
<dbReference type="Gene3D" id="3.30.450.40">
    <property type="match status" value="1"/>
</dbReference>
<dbReference type="PANTHER" id="PTHR44688">
    <property type="entry name" value="DNA-BINDING TRANSCRIPTIONAL ACTIVATOR DEVR_DOSR"/>
    <property type="match status" value="1"/>
</dbReference>
<organism evidence="5 6">
    <name type="scientific">Anaerovorax odorimutans</name>
    <dbReference type="NCBI Taxonomy" id="109327"/>
    <lineage>
        <taxon>Bacteria</taxon>
        <taxon>Bacillati</taxon>
        <taxon>Bacillota</taxon>
        <taxon>Clostridia</taxon>
        <taxon>Peptostreptococcales</taxon>
        <taxon>Anaerovoracaceae</taxon>
        <taxon>Anaerovorax</taxon>
    </lineage>
</organism>
<dbReference type="PROSITE" id="PS50043">
    <property type="entry name" value="HTH_LUXR_2"/>
    <property type="match status" value="1"/>
</dbReference>
<dbReference type="CDD" id="cd06170">
    <property type="entry name" value="LuxR_C_like"/>
    <property type="match status" value="1"/>
</dbReference>
<dbReference type="EMBL" id="JANFXK010000009">
    <property type="protein sequence ID" value="MCQ4636906.1"/>
    <property type="molecule type" value="Genomic_DNA"/>
</dbReference>